<name>D2BB48_STRRD</name>
<dbReference type="OrthoDB" id="3697068at2"/>
<dbReference type="AlphaFoldDB" id="D2BB48"/>
<evidence type="ECO:0000313" key="1">
    <source>
        <dbReference type="EMBL" id="ACZ91812.1"/>
    </source>
</evidence>
<dbReference type="Proteomes" id="UP000002029">
    <property type="component" value="Chromosome"/>
</dbReference>
<organism evidence="1 2">
    <name type="scientific">Streptosporangium roseum (strain ATCC 12428 / DSM 43021 / JCM 3005 / KCTC 9067 / NCIMB 10171 / NRRL 2505 / NI 9100)</name>
    <dbReference type="NCBI Taxonomy" id="479432"/>
    <lineage>
        <taxon>Bacteria</taxon>
        <taxon>Bacillati</taxon>
        <taxon>Actinomycetota</taxon>
        <taxon>Actinomycetes</taxon>
        <taxon>Streptosporangiales</taxon>
        <taxon>Streptosporangiaceae</taxon>
        <taxon>Streptosporangium</taxon>
    </lineage>
</organism>
<proteinExistence type="predicted"/>
<dbReference type="InterPro" id="IPR036388">
    <property type="entry name" value="WH-like_DNA-bd_sf"/>
</dbReference>
<dbReference type="HOGENOM" id="CLU_116754_1_0_11"/>
<protein>
    <recommendedName>
        <fullName evidence="3">MarR family transcriptional regulator</fullName>
    </recommendedName>
</protein>
<reference evidence="1 2" key="1">
    <citation type="journal article" date="2010" name="Stand. Genomic Sci.">
        <title>Complete genome sequence of Streptosporangium roseum type strain (NI 9100).</title>
        <authorList>
            <person name="Nolan M."/>
            <person name="Sikorski J."/>
            <person name="Jando M."/>
            <person name="Lucas S."/>
            <person name="Lapidus A."/>
            <person name="Glavina Del Rio T."/>
            <person name="Chen F."/>
            <person name="Tice H."/>
            <person name="Pitluck S."/>
            <person name="Cheng J.F."/>
            <person name="Chertkov O."/>
            <person name="Sims D."/>
            <person name="Meincke L."/>
            <person name="Brettin T."/>
            <person name="Han C."/>
            <person name="Detter J.C."/>
            <person name="Bruce D."/>
            <person name="Goodwin L."/>
            <person name="Land M."/>
            <person name="Hauser L."/>
            <person name="Chang Y.J."/>
            <person name="Jeffries C.D."/>
            <person name="Ivanova N."/>
            <person name="Mavromatis K."/>
            <person name="Mikhailova N."/>
            <person name="Chen A."/>
            <person name="Palaniappan K."/>
            <person name="Chain P."/>
            <person name="Rohde M."/>
            <person name="Goker M."/>
            <person name="Bristow J."/>
            <person name="Eisen J.A."/>
            <person name="Markowitz V."/>
            <person name="Hugenholtz P."/>
            <person name="Kyrpides N.C."/>
            <person name="Klenk H.P."/>
        </authorList>
    </citation>
    <scope>NUCLEOTIDE SEQUENCE [LARGE SCALE GENOMIC DNA]</scope>
    <source>
        <strain evidence="2">ATCC 12428 / DSM 43021 / JCM 3005 / NI 9100</strain>
    </source>
</reference>
<dbReference type="STRING" id="479432.Sros_9193"/>
<evidence type="ECO:0008006" key="3">
    <source>
        <dbReference type="Google" id="ProtNLM"/>
    </source>
</evidence>
<dbReference type="InterPro" id="IPR036390">
    <property type="entry name" value="WH_DNA-bd_sf"/>
</dbReference>
<dbReference type="eggNOG" id="COG1846">
    <property type="taxonomic scope" value="Bacteria"/>
</dbReference>
<evidence type="ECO:0000313" key="2">
    <source>
        <dbReference type="Proteomes" id="UP000002029"/>
    </source>
</evidence>
<gene>
    <name evidence="1" type="ordered locus">Sros_9193</name>
</gene>
<accession>D2BB48</accession>
<dbReference type="KEGG" id="sro:Sros_9193"/>
<sequence length="142" mass="15950">MEVSEITGQRRPIGYWIKHLHELAESSFEKLLTEEHLTRRHWQVMNVVAREPSTVESIDAELSPFLTAEQPSLRPLARELRERGWLDGDGELSLTEAGARAHADLLGKVTATRARLTDGISVEEYRATIDVLSRMSANMGGQ</sequence>
<dbReference type="SUPFAM" id="SSF46785">
    <property type="entry name" value="Winged helix' DNA-binding domain"/>
    <property type="match status" value="1"/>
</dbReference>
<dbReference type="RefSeq" id="WP_012895539.1">
    <property type="nucleotide sequence ID" value="NC_013595.1"/>
</dbReference>
<dbReference type="EMBL" id="CP001814">
    <property type="protein sequence ID" value="ACZ91812.1"/>
    <property type="molecule type" value="Genomic_DNA"/>
</dbReference>
<dbReference type="Gene3D" id="1.10.10.10">
    <property type="entry name" value="Winged helix-like DNA-binding domain superfamily/Winged helix DNA-binding domain"/>
    <property type="match status" value="1"/>
</dbReference>
<keyword evidence="2" id="KW-1185">Reference proteome</keyword>